<evidence type="ECO:0000313" key="9">
    <source>
        <dbReference type="EMBL" id="XBG30105.1"/>
    </source>
</evidence>
<dbReference type="Pfam" id="PF05977">
    <property type="entry name" value="MFS_3"/>
    <property type="match status" value="1"/>
</dbReference>
<feature type="transmembrane region" description="Helical" evidence="7">
    <location>
        <begin position="48"/>
        <end position="70"/>
    </location>
</feature>
<dbReference type="GO" id="GO:0005886">
    <property type="term" value="C:plasma membrane"/>
    <property type="evidence" value="ECO:0007669"/>
    <property type="project" value="UniProtKB-SubCell"/>
</dbReference>
<dbReference type="GO" id="GO:0022857">
    <property type="term" value="F:transmembrane transporter activity"/>
    <property type="evidence" value="ECO:0007669"/>
    <property type="project" value="InterPro"/>
</dbReference>
<evidence type="ECO:0000256" key="6">
    <source>
        <dbReference type="ARBA" id="ARBA00023136"/>
    </source>
</evidence>
<keyword evidence="5 7" id="KW-1133">Transmembrane helix</keyword>
<reference evidence="9" key="2">
    <citation type="submission" date="2024-05" db="EMBL/GenBank/DDBJ databases">
        <authorList>
            <person name="Mellies J."/>
            <person name="Newton I."/>
        </authorList>
    </citation>
    <scope>NUCLEOTIDE SEQUENCE</scope>
    <source>
        <strain evidence="9">13.2</strain>
    </source>
</reference>
<feature type="transmembrane region" description="Helical" evidence="7">
    <location>
        <begin position="174"/>
        <end position="194"/>
    </location>
</feature>
<feature type="domain" description="Major facilitator superfamily (MFS) profile" evidence="8">
    <location>
        <begin position="16"/>
        <end position="404"/>
    </location>
</feature>
<dbReference type="PANTHER" id="PTHR23513:SF11">
    <property type="entry name" value="STAPHYLOFERRIN A TRANSPORTER"/>
    <property type="match status" value="1"/>
</dbReference>
<proteinExistence type="predicted"/>
<feature type="transmembrane region" description="Helical" evidence="7">
    <location>
        <begin position="228"/>
        <end position="249"/>
    </location>
</feature>
<keyword evidence="4 7" id="KW-0812">Transmembrane</keyword>
<sequence>MSTSPSGAWSPLRNTTFRMLWIATIASNIGTWMHEVGAGWLMTTLSASPLHVALIQVAGSLPMFFLALPAGAAADIVDKRRYLLLVQLWMSCVAVVLAALTLLGMMNVTLLLVLTLALGIGTALMMPAWSALTPELVGKEDLANAVALSSVGINVSRAIGPALAGVVVSMVGPWLTFALNAISFAGVILVLFLWKREVKEPLLPAERFVGAMRTGLRFARSAKPLQAVMLRALAFFFCASAGTSLLPLIVRGEMHGTAADFGLLLAAIGIGAVAGATLLPRLRERISRDRLVLLASLLYALFLLALALVRNFYALLPAMLLSGAAWIAVLSNLQVAAQTSVPAWVRARALSVYILIFFGAMACGGLLWGTLASHATLTFSLLVAAGGLALGTLLTCKVALPETEAEELTPSLHWPVPVLSDDMDKEVGPVMVTVEYHIAPTKAEAFQQAAQELEAMRKRNGALSWGLMRDSADPALWLEFFFEESWLEHLRHHHRVTRGELKIEARVRMLQTDGVEVRIRHLLAGGSIRHTIDAGPYGPFAGEPAPTHDLR</sequence>
<dbReference type="EMBL" id="CP157179">
    <property type="protein sequence ID" value="XBG30105.1"/>
    <property type="molecule type" value="Genomic_DNA"/>
</dbReference>
<name>A0AAU7BC06_9PSED</name>
<dbReference type="CDD" id="cd06173">
    <property type="entry name" value="MFS_MefA_like"/>
    <property type="match status" value="1"/>
</dbReference>
<dbReference type="SUPFAM" id="SSF103473">
    <property type="entry name" value="MFS general substrate transporter"/>
    <property type="match status" value="1"/>
</dbReference>
<dbReference type="InterPro" id="IPR036259">
    <property type="entry name" value="MFS_trans_sf"/>
</dbReference>
<dbReference type="InterPro" id="IPR010290">
    <property type="entry name" value="TM_effector"/>
</dbReference>
<reference evidence="9" key="1">
    <citation type="journal article" date="2019" name="Microbiol. Resour. Announc.">
        <title>Draft Genome Sequences of Five Environmental Bacterial Isolates That Degrade Polyethylene Terephthalate Plastic.</title>
        <authorList>
            <person name="Leon-Zayas R."/>
            <person name="Roberts C."/>
            <person name="Vague M."/>
            <person name="Mellies J.L."/>
        </authorList>
    </citation>
    <scope>NUCLEOTIDE SEQUENCE</scope>
    <source>
        <strain evidence="9">13.2</strain>
    </source>
</reference>
<evidence type="ECO:0000256" key="4">
    <source>
        <dbReference type="ARBA" id="ARBA00022692"/>
    </source>
</evidence>
<protein>
    <submittedName>
        <fullName evidence="9">MFS transporter</fullName>
    </submittedName>
</protein>
<dbReference type="Gene3D" id="1.20.1250.20">
    <property type="entry name" value="MFS general substrate transporter like domains"/>
    <property type="match status" value="1"/>
</dbReference>
<evidence type="ECO:0000256" key="1">
    <source>
        <dbReference type="ARBA" id="ARBA00004651"/>
    </source>
</evidence>
<evidence type="ECO:0000256" key="7">
    <source>
        <dbReference type="SAM" id="Phobius"/>
    </source>
</evidence>
<accession>A0AAU7BC06</accession>
<feature type="transmembrane region" description="Helical" evidence="7">
    <location>
        <begin position="109"/>
        <end position="130"/>
    </location>
</feature>
<feature type="transmembrane region" description="Helical" evidence="7">
    <location>
        <begin position="82"/>
        <end position="103"/>
    </location>
</feature>
<dbReference type="PANTHER" id="PTHR23513">
    <property type="entry name" value="INTEGRAL MEMBRANE EFFLUX PROTEIN-RELATED"/>
    <property type="match status" value="1"/>
</dbReference>
<feature type="transmembrane region" description="Helical" evidence="7">
    <location>
        <begin position="315"/>
        <end position="337"/>
    </location>
</feature>
<feature type="transmembrane region" description="Helical" evidence="7">
    <location>
        <begin position="377"/>
        <end position="400"/>
    </location>
</feature>
<gene>
    <name evidence="9" type="ORF">ABH853_14430</name>
</gene>
<dbReference type="PROSITE" id="PS50850">
    <property type="entry name" value="MFS"/>
    <property type="match status" value="1"/>
</dbReference>
<evidence type="ECO:0000256" key="3">
    <source>
        <dbReference type="ARBA" id="ARBA00022475"/>
    </source>
</evidence>
<keyword evidence="6 7" id="KW-0472">Membrane</keyword>
<dbReference type="AlphaFoldDB" id="A0AAU7BC06"/>
<feature type="transmembrane region" description="Helical" evidence="7">
    <location>
        <begin position="142"/>
        <end position="168"/>
    </location>
</feature>
<feature type="transmembrane region" description="Helical" evidence="7">
    <location>
        <begin position="261"/>
        <end position="279"/>
    </location>
</feature>
<keyword evidence="3" id="KW-1003">Cell membrane</keyword>
<evidence type="ECO:0000259" key="8">
    <source>
        <dbReference type="PROSITE" id="PS50850"/>
    </source>
</evidence>
<keyword evidence="2" id="KW-0813">Transport</keyword>
<organism evidence="9">
    <name type="scientific">Pseudomonas sp. 13.2</name>
    <dbReference type="NCBI Taxonomy" id="3144665"/>
    <lineage>
        <taxon>Bacteria</taxon>
        <taxon>Pseudomonadati</taxon>
        <taxon>Pseudomonadota</taxon>
        <taxon>Gammaproteobacteria</taxon>
        <taxon>Pseudomonadales</taxon>
        <taxon>Pseudomonadaceae</taxon>
        <taxon>Pseudomonas</taxon>
    </lineage>
</organism>
<feature type="transmembrane region" description="Helical" evidence="7">
    <location>
        <begin position="20"/>
        <end position="42"/>
    </location>
</feature>
<comment type="subcellular location">
    <subcellularLocation>
        <location evidence="1">Cell membrane</location>
        <topology evidence="1">Multi-pass membrane protein</topology>
    </subcellularLocation>
</comment>
<evidence type="ECO:0000256" key="5">
    <source>
        <dbReference type="ARBA" id="ARBA00022989"/>
    </source>
</evidence>
<feature type="transmembrane region" description="Helical" evidence="7">
    <location>
        <begin position="349"/>
        <end position="371"/>
    </location>
</feature>
<dbReference type="InterPro" id="IPR020846">
    <property type="entry name" value="MFS_dom"/>
</dbReference>
<feature type="transmembrane region" description="Helical" evidence="7">
    <location>
        <begin position="291"/>
        <end position="309"/>
    </location>
</feature>
<evidence type="ECO:0000256" key="2">
    <source>
        <dbReference type="ARBA" id="ARBA00022448"/>
    </source>
</evidence>